<proteinExistence type="predicted"/>
<evidence type="ECO:0000313" key="2">
    <source>
        <dbReference type="EMBL" id="KAF3587949.1"/>
    </source>
</evidence>
<feature type="transmembrane region" description="Helical" evidence="1">
    <location>
        <begin position="12"/>
        <end position="29"/>
    </location>
</feature>
<reference evidence="2" key="1">
    <citation type="submission" date="2019-12" db="EMBL/GenBank/DDBJ databases">
        <title>Genome sequencing and annotation of Brassica cretica.</title>
        <authorList>
            <person name="Studholme D.J."/>
            <person name="Sarris P."/>
        </authorList>
    </citation>
    <scope>NUCLEOTIDE SEQUENCE</scope>
    <source>
        <strain evidence="2">PFS-109/04</strain>
        <tissue evidence="2">Leaf</tissue>
    </source>
</reference>
<protein>
    <submittedName>
        <fullName evidence="2">Uncharacterized protein</fullName>
    </submittedName>
</protein>
<organism evidence="2 3">
    <name type="scientific">Brassica cretica</name>
    <name type="common">Mustard</name>
    <dbReference type="NCBI Taxonomy" id="69181"/>
    <lineage>
        <taxon>Eukaryota</taxon>
        <taxon>Viridiplantae</taxon>
        <taxon>Streptophyta</taxon>
        <taxon>Embryophyta</taxon>
        <taxon>Tracheophyta</taxon>
        <taxon>Spermatophyta</taxon>
        <taxon>Magnoliopsida</taxon>
        <taxon>eudicotyledons</taxon>
        <taxon>Gunneridae</taxon>
        <taxon>Pentapetalae</taxon>
        <taxon>rosids</taxon>
        <taxon>malvids</taxon>
        <taxon>Brassicales</taxon>
        <taxon>Brassicaceae</taxon>
        <taxon>Brassiceae</taxon>
        <taxon>Brassica</taxon>
    </lineage>
</organism>
<keyword evidence="1" id="KW-0472">Membrane</keyword>
<gene>
    <name evidence="2" type="ORF">F2Q69_00028863</name>
</gene>
<evidence type="ECO:0000256" key="1">
    <source>
        <dbReference type="SAM" id="Phobius"/>
    </source>
</evidence>
<dbReference type="AlphaFoldDB" id="A0A8S9S7E3"/>
<evidence type="ECO:0000313" key="3">
    <source>
        <dbReference type="Proteomes" id="UP000712600"/>
    </source>
</evidence>
<name>A0A8S9S7E3_BRACR</name>
<keyword evidence="1" id="KW-0812">Transmembrane</keyword>
<sequence length="149" mass="16530">MHFGLAASRPCLAFHVIFFAAVWLMPLISKPPDMTWITRSCQGVEAGTASVGFPDVSLLRWLLAFSERNCRRDVRNVRPRGHCHPFCLLDPSVLVPAPVSAPGILCWSWRGSLVSLVLVWPDHLGILLLLHVSTTCDNFFPFYLCPGSG</sequence>
<keyword evidence="1" id="KW-1133">Transmembrane helix</keyword>
<accession>A0A8S9S7E3</accession>
<comment type="caution">
    <text evidence="2">The sequence shown here is derived from an EMBL/GenBank/DDBJ whole genome shotgun (WGS) entry which is preliminary data.</text>
</comment>
<dbReference type="Proteomes" id="UP000712600">
    <property type="component" value="Unassembled WGS sequence"/>
</dbReference>
<dbReference type="EMBL" id="QGKX02000088">
    <property type="protein sequence ID" value="KAF3587949.1"/>
    <property type="molecule type" value="Genomic_DNA"/>
</dbReference>